<dbReference type="InParanoid" id="B7P919"/>
<dbReference type="EMBL" id="DS661443">
    <property type="protein sequence ID" value="EEC03091.1"/>
    <property type="molecule type" value="Genomic_DNA"/>
</dbReference>
<gene>
    <name evidence="2" type="primary">8026384</name>
    <name evidence="1" type="ORF">IscW_ISCW002834</name>
</gene>
<dbReference type="Proteomes" id="UP000001555">
    <property type="component" value="Unassembled WGS sequence"/>
</dbReference>
<dbReference type="EnsemblMetazoa" id="ISCW002834-RA">
    <property type="protein sequence ID" value="ISCW002834-PA"/>
    <property type="gene ID" value="ISCW002834"/>
</dbReference>
<dbReference type="VEuPathDB" id="VectorBase:ISCP_033256"/>
<accession>B7P919</accession>
<reference evidence="2" key="2">
    <citation type="submission" date="2020-05" db="UniProtKB">
        <authorList>
            <consortium name="EnsemblMetazoa"/>
        </authorList>
    </citation>
    <scope>IDENTIFICATION</scope>
    <source>
        <strain evidence="2">wikel</strain>
    </source>
</reference>
<evidence type="ECO:0008006" key="4">
    <source>
        <dbReference type="Google" id="ProtNLM"/>
    </source>
</evidence>
<dbReference type="OrthoDB" id="6500349at2759"/>
<dbReference type="VEuPathDB" id="VectorBase:ISCW002834"/>
<dbReference type="EMBL" id="ABJB010129811">
    <property type="status" value="NOT_ANNOTATED_CDS"/>
    <property type="molecule type" value="Genomic_DNA"/>
</dbReference>
<dbReference type="VEuPathDB" id="VectorBase:ISCI002834"/>
<protein>
    <recommendedName>
        <fullName evidence="4">MULE transposase domain-containing protein</fullName>
    </recommendedName>
</protein>
<sequence>MIPALAIVPQDDVEGAFTELASSIRAELLPVVDYFEDVFIGRLTARGRRDAQFPIKLWNHHDTVLQGGSKTTNSVEAWHRSFQAHVQCSHPTLWRFLEVLQREDALQLHRLGRLEMGQRFKQASKYAKAAERLKTLARQYDASDVRRSLRGVARNVSF</sequence>
<dbReference type="HOGENOM" id="CLU_107285_0_0_1"/>
<reference evidence="1 3" key="1">
    <citation type="submission" date="2008-03" db="EMBL/GenBank/DDBJ databases">
        <title>Annotation of Ixodes scapularis.</title>
        <authorList>
            <consortium name="Ixodes scapularis Genome Project Consortium"/>
            <person name="Caler E."/>
            <person name="Hannick L.I."/>
            <person name="Bidwell S."/>
            <person name="Joardar V."/>
            <person name="Thiagarajan M."/>
            <person name="Amedeo P."/>
            <person name="Galinsky K.J."/>
            <person name="Schobel S."/>
            <person name="Inman J."/>
            <person name="Hostetler J."/>
            <person name="Miller J."/>
            <person name="Hammond M."/>
            <person name="Megy K."/>
            <person name="Lawson D."/>
            <person name="Kodira C."/>
            <person name="Sutton G."/>
            <person name="Meyer J."/>
            <person name="Hill C.A."/>
            <person name="Birren B."/>
            <person name="Nene V."/>
            <person name="Collins F."/>
            <person name="Alarcon-Chaidez F."/>
            <person name="Wikel S."/>
            <person name="Strausberg R."/>
        </authorList>
    </citation>
    <scope>NUCLEOTIDE SEQUENCE [LARGE SCALE GENOMIC DNA]</scope>
    <source>
        <strain evidence="3">Wikel</strain>
        <strain evidence="1">Wikel colony</strain>
    </source>
</reference>
<dbReference type="KEGG" id="isc:8026384"/>
<evidence type="ECO:0000313" key="2">
    <source>
        <dbReference type="EnsemblMetazoa" id="ISCW002834-PA"/>
    </source>
</evidence>
<dbReference type="PaxDb" id="6945-B7P919"/>
<organism>
    <name type="scientific">Ixodes scapularis</name>
    <name type="common">Black-legged tick</name>
    <name type="synonym">Deer tick</name>
    <dbReference type="NCBI Taxonomy" id="6945"/>
    <lineage>
        <taxon>Eukaryota</taxon>
        <taxon>Metazoa</taxon>
        <taxon>Ecdysozoa</taxon>
        <taxon>Arthropoda</taxon>
        <taxon>Chelicerata</taxon>
        <taxon>Arachnida</taxon>
        <taxon>Acari</taxon>
        <taxon>Parasitiformes</taxon>
        <taxon>Ixodida</taxon>
        <taxon>Ixodoidea</taxon>
        <taxon>Ixodidae</taxon>
        <taxon>Ixodinae</taxon>
        <taxon>Ixodes</taxon>
    </lineage>
</organism>
<proteinExistence type="predicted"/>
<dbReference type="AlphaFoldDB" id="B7P919"/>
<keyword evidence="3" id="KW-1185">Reference proteome</keyword>
<name>B7P919_IXOSC</name>
<evidence type="ECO:0000313" key="1">
    <source>
        <dbReference type="EMBL" id="EEC03091.1"/>
    </source>
</evidence>
<evidence type="ECO:0000313" key="3">
    <source>
        <dbReference type="Proteomes" id="UP000001555"/>
    </source>
</evidence>